<protein>
    <recommendedName>
        <fullName evidence="5">Glycoside hydrolase family 5 domain-containing protein</fullName>
    </recommendedName>
</protein>
<accession>A0A841E368</accession>
<evidence type="ECO:0000256" key="1">
    <source>
        <dbReference type="SAM" id="MobiDB-lite"/>
    </source>
</evidence>
<evidence type="ECO:0000313" key="3">
    <source>
        <dbReference type="EMBL" id="MBB5998267.1"/>
    </source>
</evidence>
<feature type="chain" id="PRO_5032612086" description="Glycoside hydrolase family 5 domain-containing protein" evidence="2">
    <location>
        <begin position="25"/>
        <end position="340"/>
    </location>
</feature>
<keyword evidence="2" id="KW-0732">Signal</keyword>
<feature type="region of interest" description="Disordered" evidence="1">
    <location>
        <begin position="25"/>
        <end position="44"/>
    </location>
</feature>
<organism evidence="3 4">
    <name type="scientific">Streptomonospora salina</name>
    <dbReference type="NCBI Taxonomy" id="104205"/>
    <lineage>
        <taxon>Bacteria</taxon>
        <taxon>Bacillati</taxon>
        <taxon>Actinomycetota</taxon>
        <taxon>Actinomycetes</taxon>
        <taxon>Streptosporangiales</taxon>
        <taxon>Nocardiopsidaceae</taxon>
        <taxon>Streptomonospora</taxon>
    </lineage>
</organism>
<dbReference type="Proteomes" id="UP000578077">
    <property type="component" value="Unassembled WGS sequence"/>
</dbReference>
<keyword evidence="4" id="KW-1185">Reference proteome</keyword>
<evidence type="ECO:0008006" key="5">
    <source>
        <dbReference type="Google" id="ProtNLM"/>
    </source>
</evidence>
<name>A0A841E368_9ACTN</name>
<evidence type="ECO:0000313" key="4">
    <source>
        <dbReference type="Proteomes" id="UP000578077"/>
    </source>
</evidence>
<dbReference type="AlphaFoldDB" id="A0A841E368"/>
<reference evidence="3 4" key="1">
    <citation type="submission" date="2020-08" db="EMBL/GenBank/DDBJ databases">
        <title>Sequencing the genomes of 1000 actinobacteria strains.</title>
        <authorList>
            <person name="Klenk H.-P."/>
        </authorList>
    </citation>
    <scope>NUCLEOTIDE SEQUENCE [LARGE SCALE GENOMIC DNA]</scope>
    <source>
        <strain evidence="3 4">DSM 44593</strain>
    </source>
</reference>
<evidence type="ECO:0000256" key="2">
    <source>
        <dbReference type="SAM" id="SignalP"/>
    </source>
</evidence>
<dbReference type="EMBL" id="JACHLY010000001">
    <property type="protein sequence ID" value="MBB5998267.1"/>
    <property type="molecule type" value="Genomic_DNA"/>
</dbReference>
<comment type="caution">
    <text evidence="3">The sequence shown here is derived from an EMBL/GenBank/DDBJ whole genome shotgun (WGS) entry which is preliminary data.</text>
</comment>
<proteinExistence type="predicted"/>
<gene>
    <name evidence="3" type="ORF">HNR25_002018</name>
</gene>
<sequence>MRTAGVAGAAVAATLALAASGVAAADRPGGSTEAEPAAATAAGANSPGGSNYNFYRLDGCDREPYGVLKNFHTERELITDQLTEMHANGQRRLIIGIFHHNGPETGTVMDSSGGDIKPQYKQNLADLLATADDIGFAEVEVAMHVLGANSPNGWDTWNEDLYRENWQLIRQIRPIVRNSGIHYRLNLGNELTPAPNQPQTLAYTQRLWDDYTAAYGKTDTVGFSIIASRPERIAALPDMYRGNPPYLFDLHFYGDDTADEYEQFSAAHRQMAAMGYDQGWVVGETYYNDAAAADRIDRAIADTGREVYWLTQWPLTRARGCDHVDAAPPTEFDAFAGAGF</sequence>
<feature type="signal peptide" evidence="2">
    <location>
        <begin position="1"/>
        <end position="24"/>
    </location>
</feature>
<dbReference type="RefSeq" id="WP_184634383.1">
    <property type="nucleotide sequence ID" value="NZ_BAABKT010000014.1"/>
</dbReference>